<dbReference type="PROSITE" id="PS00636">
    <property type="entry name" value="DNAJ_1"/>
    <property type="match status" value="1"/>
</dbReference>
<name>A0A2R5GH33_9STRA</name>
<dbReference type="InterPro" id="IPR052594">
    <property type="entry name" value="J_domain-containing_protein"/>
</dbReference>
<feature type="compositionally biased region" description="Acidic residues" evidence="1">
    <location>
        <begin position="78"/>
        <end position="90"/>
    </location>
</feature>
<feature type="domain" description="J" evidence="2">
    <location>
        <begin position="105"/>
        <end position="169"/>
    </location>
</feature>
<dbReference type="PANTHER" id="PTHR44144">
    <property type="entry name" value="DNAJ HOMOLOG SUBFAMILY C MEMBER 9"/>
    <property type="match status" value="1"/>
</dbReference>
<accession>A0A2R5GH33</accession>
<dbReference type="InterPro" id="IPR036869">
    <property type="entry name" value="J_dom_sf"/>
</dbReference>
<dbReference type="AlphaFoldDB" id="A0A2R5GH33"/>
<feature type="region of interest" description="Disordered" evidence="1">
    <location>
        <begin position="312"/>
        <end position="341"/>
    </location>
</feature>
<dbReference type="InterPro" id="IPR001623">
    <property type="entry name" value="DnaJ_domain"/>
</dbReference>
<feature type="compositionally biased region" description="Acidic residues" evidence="1">
    <location>
        <begin position="53"/>
        <end position="62"/>
    </location>
</feature>
<dbReference type="CDD" id="cd06257">
    <property type="entry name" value="DnaJ"/>
    <property type="match status" value="1"/>
</dbReference>
<dbReference type="InterPro" id="IPR018253">
    <property type="entry name" value="DnaJ_domain_CS"/>
</dbReference>
<feature type="region of interest" description="Disordered" evidence="1">
    <location>
        <begin position="1"/>
        <end position="99"/>
    </location>
</feature>
<dbReference type="PROSITE" id="PS50076">
    <property type="entry name" value="DNAJ_2"/>
    <property type="match status" value="1"/>
</dbReference>
<organism evidence="3 4">
    <name type="scientific">Hondaea fermentalgiana</name>
    <dbReference type="NCBI Taxonomy" id="2315210"/>
    <lineage>
        <taxon>Eukaryota</taxon>
        <taxon>Sar</taxon>
        <taxon>Stramenopiles</taxon>
        <taxon>Bigyra</taxon>
        <taxon>Labyrinthulomycetes</taxon>
        <taxon>Thraustochytrida</taxon>
        <taxon>Thraustochytriidae</taxon>
        <taxon>Hondaea</taxon>
    </lineage>
</organism>
<dbReference type="EMBL" id="BEYU01000073">
    <property type="protein sequence ID" value="GBG30216.1"/>
    <property type="molecule type" value="Genomic_DNA"/>
</dbReference>
<dbReference type="Proteomes" id="UP000241890">
    <property type="component" value="Unassembled WGS sequence"/>
</dbReference>
<feature type="compositionally biased region" description="Basic and acidic residues" evidence="1">
    <location>
        <begin position="63"/>
        <end position="77"/>
    </location>
</feature>
<dbReference type="Pfam" id="PF00226">
    <property type="entry name" value="DnaJ"/>
    <property type="match status" value="1"/>
</dbReference>
<protein>
    <submittedName>
        <fullName evidence="3">DnaJ protein-like</fullName>
    </submittedName>
</protein>
<dbReference type="OrthoDB" id="164807at2759"/>
<dbReference type="SMART" id="SM00271">
    <property type="entry name" value="DnaJ"/>
    <property type="match status" value="1"/>
</dbReference>
<feature type="compositionally biased region" description="Polar residues" evidence="1">
    <location>
        <begin position="1"/>
        <end position="20"/>
    </location>
</feature>
<dbReference type="InParanoid" id="A0A2R5GH33"/>
<feature type="region of interest" description="Disordered" evidence="1">
    <location>
        <begin position="216"/>
        <end position="259"/>
    </location>
</feature>
<dbReference type="GO" id="GO:0005737">
    <property type="term" value="C:cytoplasm"/>
    <property type="evidence" value="ECO:0007669"/>
    <property type="project" value="TreeGrafter"/>
</dbReference>
<proteinExistence type="predicted"/>
<evidence type="ECO:0000313" key="3">
    <source>
        <dbReference type="EMBL" id="GBG30216.1"/>
    </source>
</evidence>
<dbReference type="PANTHER" id="PTHR44144:SF1">
    <property type="entry name" value="DNAJ HOMOLOG SUBFAMILY C MEMBER 9"/>
    <property type="match status" value="1"/>
</dbReference>
<feature type="compositionally biased region" description="Acidic residues" evidence="1">
    <location>
        <begin position="216"/>
        <end position="244"/>
    </location>
</feature>
<reference evidence="3 4" key="1">
    <citation type="submission" date="2017-12" db="EMBL/GenBank/DDBJ databases">
        <title>Sequencing, de novo assembly and annotation of complete genome of a new Thraustochytrid species, strain FCC1311.</title>
        <authorList>
            <person name="Sedici K."/>
            <person name="Godart F."/>
            <person name="Aiese Cigliano R."/>
            <person name="Sanseverino W."/>
            <person name="Barakat M."/>
            <person name="Ortet P."/>
            <person name="Marechal E."/>
            <person name="Cagnac O."/>
            <person name="Amato A."/>
        </authorList>
    </citation>
    <scope>NUCLEOTIDE SEQUENCE [LARGE SCALE GENOMIC DNA]</scope>
</reference>
<feature type="compositionally biased region" description="Acidic residues" evidence="1">
    <location>
        <begin position="27"/>
        <end position="46"/>
    </location>
</feature>
<comment type="caution">
    <text evidence="3">The sequence shown here is derived from an EMBL/GenBank/DDBJ whole genome shotgun (WGS) entry which is preliminary data.</text>
</comment>
<evidence type="ECO:0000259" key="2">
    <source>
        <dbReference type="PROSITE" id="PS50076"/>
    </source>
</evidence>
<sequence>MQQEMVAQKDTAQAKEQAQPASGEGCQNDEEDRQDDEEDRQDEAEDQEKNKGDEEEEANDETNDVKEAEETEDKRNEDDGDDDEEEDDEEESRKIETFEDLEPFDLYKTLKLSASSCNADRARTAYHRRAHNYHPRRGRKASAIRFAKAGFAYEILRDDERRRIYDQHGFPGLVASEKFMGTSVFDLTPNDIYNQFFSEENKEYFFLNGASIYLSDSEEEDSDQEGDDANEAEDDEEEEEEEEAAALAAAAALEADEAARERFAEKLRQIESKPMPKLSPAASTIALMTQPSLMGGSGEADIFKEIKRRFAETAKEASASEDDGACASEADVKSSPKRPKH</sequence>
<evidence type="ECO:0000313" key="4">
    <source>
        <dbReference type="Proteomes" id="UP000241890"/>
    </source>
</evidence>
<dbReference type="SUPFAM" id="SSF46565">
    <property type="entry name" value="Chaperone J-domain"/>
    <property type="match status" value="1"/>
</dbReference>
<dbReference type="GO" id="GO:0031072">
    <property type="term" value="F:heat shock protein binding"/>
    <property type="evidence" value="ECO:0007669"/>
    <property type="project" value="TreeGrafter"/>
</dbReference>
<evidence type="ECO:0000256" key="1">
    <source>
        <dbReference type="SAM" id="MobiDB-lite"/>
    </source>
</evidence>
<gene>
    <name evidence="3" type="ORF">FCC1311_064362</name>
</gene>
<dbReference type="Gene3D" id="1.10.287.110">
    <property type="entry name" value="DnaJ domain"/>
    <property type="match status" value="1"/>
</dbReference>
<dbReference type="GO" id="GO:0005634">
    <property type="term" value="C:nucleus"/>
    <property type="evidence" value="ECO:0007669"/>
    <property type="project" value="TreeGrafter"/>
</dbReference>
<keyword evidence="4" id="KW-1185">Reference proteome</keyword>